<evidence type="ECO:0000256" key="1">
    <source>
        <dbReference type="ARBA" id="ARBA00006820"/>
    </source>
</evidence>
<keyword evidence="2" id="KW-0436">Ligase</keyword>
<comment type="similarity">
    <text evidence="1">Belongs to the tubulin--tyrosine ligase family.</text>
</comment>
<dbReference type="EMBL" id="CASHTH010001248">
    <property type="protein sequence ID" value="CAI8013222.1"/>
    <property type="molecule type" value="Genomic_DNA"/>
</dbReference>
<dbReference type="AlphaFoldDB" id="A0AA35RLF1"/>
<dbReference type="PROSITE" id="PS51221">
    <property type="entry name" value="TTL"/>
    <property type="match status" value="1"/>
</dbReference>
<evidence type="ECO:0000256" key="4">
    <source>
        <dbReference type="ARBA" id="ARBA00022741"/>
    </source>
</evidence>
<keyword evidence="5" id="KW-0067">ATP-binding</keyword>
<dbReference type="GO" id="GO:0005874">
    <property type="term" value="C:microtubule"/>
    <property type="evidence" value="ECO:0007669"/>
    <property type="project" value="UniProtKB-KW"/>
</dbReference>
<dbReference type="GO" id="GO:0005524">
    <property type="term" value="F:ATP binding"/>
    <property type="evidence" value="ECO:0007669"/>
    <property type="project" value="UniProtKB-KW"/>
</dbReference>
<dbReference type="GO" id="GO:0036064">
    <property type="term" value="C:ciliary basal body"/>
    <property type="evidence" value="ECO:0007669"/>
    <property type="project" value="TreeGrafter"/>
</dbReference>
<proteinExistence type="inferred from homology"/>
<accession>A0AA35RLF1</accession>
<evidence type="ECO:0000313" key="8">
    <source>
        <dbReference type="Proteomes" id="UP001174909"/>
    </source>
</evidence>
<dbReference type="SUPFAM" id="SSF56059">
    <property type="entry name" value="Glutathione synthetase ATP-binding domain-like"/>
    <property type="match status" value="1"/>
</dbReference>
<protein>
    <submittedName>
        <fullName evidence="7">Tubulin polyglutamylase ttll6</fullName>
    </submittedName>
</protein>
<keyword evidence="3" id="KW-0493">Microtubule</keyword>
<evidence type="ECO:0000313" key="7">
    <source>
        <dbReference type="EMBL" id="CAI8013222.1"/>
    </source>
</evidence>
<evidence type="ECO:0000256" key="2">
    <source>
        <dbReference type="ARBA" id="ARBA00022598"/>
    </source>
</evidence>
<feature type="region of interest" description="Disordered" evidence="6">
    <location>
        <begin position="475"/>
        <end position="508"/>
    </location>
</feature>
<feature type="region of interest" description="Disordered" evidence="6">
    <location>
        <begin position="522"/>
        <end position="553"/>
    </location>
</feature>
<dbReference type="InterPro" id="IPR004344">
    <property type="entry name" value="TTL/TTLL_fam"/>
</dbReference>
<feature type="compositionally biased region" description="Basic and acidic residues" evidence="6">
    <location>
        <begin position="537"/>
        <end position="553"/>
    </location>
</feature>
<dbReference type="Proteomes" id="UP001174909">
    <property type="component" value="Unassembled WGS sequence"/>
</dbReference>
<sequence>MTTGKQYMRAGEIMTSAAAVASSVEVGLEASDKRKMKKKKSLLINLTHCRYDSVRRVARRCGLLPTTGDSDDWTVFWMDTSVLMERAMEMKRYQKINHFPGMGEICRKDLLGRNLSRMKKLFPKEYNIFPQTWVMPADYSDFQTFCRLKKHKTFISKPEASCQGRGISIFKNPKSIKPGEHCVVQQYISRPFLIDDFKFDLRVYVLVTSCDPLRVYIYRDGLGRFATIPYREPTHHNLEEACLHLTNYSINKNSQDFIRDDVCGSKRRLSTVNQWFSDNDYDTGKIWATVDDVIIKTLVAAHPVLRHNYRSCFPSHTHGSACFEILGFDILLDRKLKAWLLEVNHSPSFHTDSPLDKEVKEGLLSDTFHLLDLRATDRRRCMEEDKKRVQQRLLTRHRTKEENCREEEERVRSVLRSQAYEERHMGRFRRIYPVREREDDTYCRFFEQTSSLCAETAASKARMELARLQRQEIEEKAKEEERRKTTLGGRGERREKGEEMGEVQVEEQSRVRVAARRRVPFRLTSSKKTEQTAGAGESRKTEQPATAEETRETLEYEVIDEEEERERLAGLQVRERLVRNLDLPQTLSFLLASPRSPPPLPTSTLPLPRRHSSTHHCSHITQSTPQPLLSLHSKPFVTKSGPPFRCWQSSLDPLEAFGLVVTAAPVTSRHPPTHRP</sequence>
<dbReference type="Gene3D" id="3.30.470.20">
    <property type="entry name" value="ATP-grasp fold, B domain"/>
    <property type="match status" value="1"/>
</dbReference>
<dbReference type="Pfam" id="PF03133">
    <property type="entry name" value="TTL"/>
    <property type="match status" value="1"/>
</dbReference>
<dbReference type="GO" id="GO:0015631">
    <property type="term" value="F:tubulin binding"/>
    <property type="evidence" value="ECO:0007669"/>
    <property type="project" value="TreeGrafter"/>
</dbReference>
<evidence type="ECO:0000256" key="5">
    <source>
        <dbReference type="ARBA" id="ARBA00022840"/>
    </source>
</evidence>
<dbReference type="FunFam" id="3.30.470.20:FF:000009">
    <property type="entry name" value="tubulin polyglutamylase TTLL5 isoform X1"/>
    <property type="match status" value="1"/>
</dbReference>
<feature type="compositionally biased region" description="Basic residues" evidence="6">
    <location>
        <begin position="608"/>
        <end position="618"/>
    </location>
</feature>
<dbReference type="PANTHER" id="PTHR12241">
    <property type="entry name" value="TUBULIN POLYGLUTAMYLASE"/>
    <property type="match status" value="1"/>
</dbReference>
<comment type="caution">
    <text evidence="7">The sequence shown here is derived from an EMBL/GenBank/DDBJ whole genome shotgun (WGS) entry which is preliminary data.</text>
</comment>
<evidence type="ECO:0000256" key="3">
    <source>
        <dbReference type="ARBA" id="ARBA00022701"/>
    </source>
</evidence>
<dbReference type="PANTHER" id="PTHR12241:SF161">
    <property type="entry name" value="TUBULIN POLYGLUTAMYLASE TTLL6"/>
    <property type="match status" value="1"/>
</dbReference>
<dbReference type="GO" id="GO:0000226">
    <property type="term" value="P:microtubule cytoskeleton organization"/>
    <property type="evidence" value="ECO:0007669"/>
    <property type="project" value="TreeGrafter"/>
</dbReference>
<name>A0AA35RLF1_GEOBA</name>
<dbReference type="GO" id="GO:0070740">
    <property type="term" value="F:tubulin-glutamic acid ligase activity"/>
    <property type="evidence" value="ECO:0007669"/>
    <property type="project" value="TreeGrafter"/>
</dbReference>
<keyword evidence="4" id="KW-0547">Nucleotide-binding</keyword>
<organism evidence="7 8">
    <name type="scientific">Geodia barretti</name>
    <name type="common">Barrett's horny sponge</name>
    <dbReference type="NCBI Taxonomy" id="519541"/>
    <lineage>
        <taxon>Eukaryota</taxon>
        <taxon>Metazoa</taxon>
        <taxon>Porifera</taxon>
        <taxon>Demospongiae</taxon>
        <taxon>Heteroscleromorpha</taxon>
        <taxon>Tetractinellida</taxon>
        <taxon>Astrophorina</taxon>
        <taxon>Geodiidae</taxon>
        <taxon>Geodia</taxon>
    </lineage>
</organism>
<feature type="region of interest" description="Disordered" evidence="6">
    <location>
        <begin position="607"/>
        <end position="626"/>
    </location>
</feature>
<feature type="compositionally biased region" description="Basic and acidic residues" evidence="6">
    <location>
        <begin position="475"/>
        <end position="499"/>
    </location>
</feature>
<reference evidence="7" key="1">
    <citation type="submission" date="2023-03" db="EMBL/GenBank/DDBJ databases">
        <authorList>
            <person name="Steffen K."/>
            <person name="Cardenas P."/>
        </authorList>
    </citation>
    <scope>NUCLEOTIDE SEQUENCE</scope>
</reference>
<keyword evidence="8" id="KW-1185">Reference proteome</keyword>
<evidence type="ECO:0000256" key="6">
    <source>
        <dbReference type="SAM" id="MobiDB-lite"/>
    </source>
</evidence>
<gene>
    <name evidence="7" type="ORF">GBAR_LOCUS8413</name>
</gene>